<dbReference type="VEuPathDB" id="FungiDB:M_BR32_EuGene_00060601"/>
<evidence type="ECO:0000256" key="1">
    <source>
        <dbReference type="SAM" id="SignalP"/>
    </source>
</evidence>
<dbReference type="Proteomes" id="UP000294847">
    <property type="component" value="Chromosome 7"/>
</dbReference>
<reference evidence="2 3" key="1">
    <citation type="journal article" date="2019" name="Mol. Biol. Evol.">
        <title>Blast fungal genomes show frequent chromosomal changes, gene gains and losses, and effector gene turnover.</title>
        <authorList>
            <person name="Gomez Luciano L.B."/>
            <person name="Jason Tsai I."/>
            <person name="Chuma I."/>
            <person name="Tosa Y."/>
            <person name="Chen Y.H."/>
            <person name="Li J.Y."/>
            <person name="Li M.Y."/>
            <person name="Jade Lu M.Y."/>
            <person name="Nakayashiki H."/>
            <person name="Li W.H."/>
        </authorList>
    </citation>
    <scope>NUCLEOTIDE SEQUENCE [LARGE SCALE GENOMIC DNA]</scope>
    <source>
        <strain evidence="2">MZ5-1-6</strain>
    </source>
</reference>
<sequence>MQFKSALALSIAALQAVPALAMEDGCSASILKYDANGGQETYYGSALPANGSIAFQPTEFGTEVVISVDANCNPTNTDDVKKSVPKGWGLHVYKKVTAIAGES</sequence>
<keyword evidence="1" id="KW-0732">Signal</keyword>
<dbReference type="EMBL" id="CP034210">
    <property type="protein sequence ID" value="QBZ66213.1"/>
    <property type="molecule type" value="Genomic_DNA"/>
</dbReference>
<protein>
    <submittedName>
        <fullName evidence="2">Uncharacterized protein</fullName>
    </submittedName>
</protein>
<evidence type="ECO:0000313" key="3">
    <source>
        <dbReference type="Proteomes" id="UP000294847"/>
    </source>
</evidence>
<name>A0A4P7NUS0_PYROR</name>
<dbReference type="AlphaFoldDB" id="A0A4P7NUS0"/>
<evidence type="ECO:0000313" key="2">
    <source>
        <dbReference type="EMBL" id="QBZ66213.1"/>
    </source>
</evidence>
<accession>A0A4P7NUS0</accession>
<feature type="chain" id="PRO_5020472905" evidence="1">
    <location>
        <begin position="22"/>
        <end position="103"/>
    </location>
</feature>
<organism evidence="2 3">
    <name type="scientific">Pyricularia oryzae</name>
    <name type="common">Rice blast fungus</name>
    <name type="synonym">Magnaporthe oryzae</name>
    <dbReference type="NCBI Taxonomy" id="318829"/>
    <lineage>
        <taxon>Eukaryota</taxon>
        <taxon>Fungi</taxon>
        <taxon>Dikarya</taxon>
        <taxon>Ascomycota</taxon>
        <taxon>Pezizomycotina</taxon>
        <taxon>Sordariomycetes</taxon>
        <taxon>Sordariomycetidae</taxon>
        <taxon>Magnaporthales</taxon>
        <taxon>Pyriculariaceae</taxon>
        <taxon>Pyricularia</taxon>
    </lineage>
</organism>
<proteinExistence type="predicted"/>
<gene>
    <name evidence="2" type="ORF">PoMZ_13186</name>
</gene>
<feature type="signal peptide" evidence="1">
    <location>
        <begin position="1"/>
        <end position="21"/>
    </location>
</feature>